<dbReference type="GO" id="GO:0005886">
    <property type="term" value="C:plasma membrane"/>
    <property type="evidence" value="ECO:0007669"/>
    <property type="project" value="UniProtKB-SubCell"/>
</dbReference>
<dbReference type="EMBL" id="CP036276">
    <property type="protein sequence ID" value="QDU46151.1"/>
    <property type="molecule type" value="Genomic_DNA"/>
</dbReference>
<evidence type="ECO:0000256" key="3">
    <source>
        <dbReference type="ARBA" id="ARBA00022475"/>
    </source>
</evidence>
<evidence type="ECO:0000313" key="9">
    <source>
        <dbReference type="EMBL" id="QDU46151.1"/>
    </source>
</evidence>
<keyword evidence="10" id="KW-1185">Reference proteome</keyword>
<evidence type="ECO:0000256" key="6">
    <source>
        <dbReference type="ARBA" id="ARBA00023136"/>
    </source>
</evidence>
<dbReference type="Pfam" id="PF04239">
    <property type="entry name" value="DUF421"/>
    <property type="match status" value="1"/>
</dbReference>
<evidence type="ECO:0000313" key="10">
    <source>
        <dbReference type="Proteomes" id="UP000319383"/>
    </source>
</evidence>
<dbReference type="InterPro" id="IPR023090">
    <property type="entry name" value="UPF0702_alpha/beta_dom_sf"/>
</dbReference>
<proteinExistence type="inferred from homology"/>
<accession>A0A517ZUJ2</accession>
<dbReference type="AlphaFoldDB" id="A0A517ZUJ2"/>
<dbReference type="KEGG" id="sdyn:Mal52_46500"/>
<dbReference type="RefSeq" id="WP_145378691.1">
    <property type="nucleotide sequence ID" value="NZ_CP036276.1"/>
</dbReference>
<feature type="transmembrane region" description="Helical" evidence="7">
    <location>
        <begin position="68"/>
        <end position="88"/>
    </location>
</feature>
<sequence length="187" mass="20758">MFKEWIYSDWSELGMVLLSGVLTYAAILIYTRLVGLRSFSKMSAADFAMTVAVGSIFASTISSSTPTLFVGLTALAVLFVGQWMLAFFRRNSHSFSQLVDNQPLLLMAGNQMLDENLKRANVTQSDVYGKLREANALKYDEVLAVVFETTGDISVLHSNASDASLEQDFVRDVIDHELIYDQKHAGK</sequence>
<protein>
    <recommendedName>
        <fullName evidence="8">YetF C-terminal domain-containing protein</fullName>
    </recommendedName>
</protein>
<keyword evidence="3" id="KW-1003">Cell membrane</keyword>
<dbReference type="PANTHER" id="PTHR34582">
    <property type="entry name" value="UPF0702 TRANSMEMBRANE PROTEIN YCAP"/>
    <property type="match status" value="1"/>
</dbReference>
<evidence type="ECO:0000256" key="4">
    <source>
        <dbReference type="ARBA" id="ARBA00022692"/>
    </source>
</evidence>
<feature type="transmembrane region" description="Helical" evidence="7">
    <location>
        <begin position="13"/>
        <end position="31"/>
    </location>
</feature>
<evidence type="ECO:0000256" key="7">
    <source>
        <dbReference type="SAM" id="Phobius"/>
    </source>
</evidence>
<keyword evidence="4 7" id="KW-0812">Transmembrane</keyword>
<evidence type="ECO:0000256" key="5">
    <source>
        <dbReference type="ARBA" id="ARBA00022989"/>
    </source>
</evidence>
<dbReference type="Proteomes" id="UP000319383">
    <property type="component" value="Chromosome"/>
</dbReference>
<feature type="domain" description="YetF C-terminal" evidence="8">
    <location>
        <begin position="91"/>
        <end position="170"/>
    </location>
</feature>
<evidence type="ECO:0000256" key="1">
    <source>
        <dbReference type="ARBA" id="ARBA00004651"/>
    </source>
</evidence>
<dbReference type="Gene3D" id="3.30.240.20">
    <property type="entry name" value="bsu07140 like domains"/>
    <property type="match status" value="1"/>
</dbReference>
<evidence type="ECO:0000256" key="2">
    <source>
        <dbReference type="ARBA" id="ARBA00006448"/>
    </source>
</evidence>
<organism evidence="9 10">
    <name type="scientific">Symmachiella dynata</name>
    <dbReference type="NCBI Taxonomy" id="2527995"/>
    <lineage>
        <taxon>Bacteria</taxon>
        <taxon>Pseudomonadati</taxon>
        <taxon>Planctomycetota</taxon>
        <taxon>Planctomycetia</taxon>
        <taxon>Planctomycetales</taxon>
        <taxon>Planctomycetaceae</taxon>
        <taxon>Symmachiella</taxon>
    </lineage>
</organism>
<comment type="subcellular location">
    <subcellularLocation>
        <location evidence="1">Cell membrane</location>
        <topology evidence="1">Multi-pass membrane protein</topology>
    </subcellularLocation>
</comment>
<name>A0A517ZUJ2_9PLAN</name>
<dbReference type="PANTHER" id="PTHR34582:SF6">
    <property type="entry name" value="UPF0702 TRANSMEMBRANE PROTEIN YCAP"/>
    <property type="match status" value="1"/>
</dbReference>
<dbReference type="InterPro" id="IPR007353">
    <property type="entry name" value="DUF421"/>
</dbReference>
<keyword evidence="5 7" id="KW-1133">Transmembrane helix</keyword>
<keyword evidence="6 7" id="KW-0472">Membrane</keyword>
<comment type="similarity">
    <text evidence="2">Belongs to the UPF0702 family.</text>
</comment>
<gene>
    <name evidence="9" type="ORF">Mal52_46500</name>
</gene>
<evidence type="ECO:0000259" key="8">
    <source>
        <dbReference type="Pfam" id="PF04239"/>
    </source>
</evidence>
<reference evidence="9 10" key="1">
    <citation type="submission" date="2019-02" db="EMBL/GenBank/DDBJ databases">
        <title>Deep-cultivation of Planctomycetes and their phenomic and genomic characterization uncovers novel biology.</title>
        <authorList>
            <person name="Wiegand S."/>
            <person name="Jogler M."/>
            <person name="Boedeker C."/>
            <person name="Pinto D."/>
            <person name="Vollmers J."/>
            <person name="Rivas-Marin E."/>
            <person name="Kohn T."/>
            <person name="Peeters S.H."/>
            <person name="Heuer A."/>
            <person name="Rast P."/>
            <person name="Oberbeckmann S."/>
            <person name="Bunk B."/>
            <person name="Jeske O."/>
            <person name="Meyerdierks A."/>
            <person name="Storesund J.E."/>
            <person name="Kallscheuer N."/>
            <person name="Luecker S."/>
            <person name="Lage O.M."/>
            <person name="Pohl T."/>
            <person name="Merkel B.J."/>
            <person name="Hornburger P."/>
            <person name="Mueller R.-W."/>
            <person name="Bruemmer F."/>
            <person name="Labrenz M."/>
            <person name="Spormann A.M."/>
            <person name="Op den Camp H."/>
            <person name="Overmann J."/>
            <person name="Amann R."/>
            <person name="Jetten M.S.M."/>
            <person name="Mascher T."/>
            <person name="Medema M.H."/>
            <person name="Devos D.P."/>
            <person name="Kaster A.-K."/>
            <person name="Ovreas L."/>
            <person name="Rohde M."/>
            <person name="Galperin M.Y."/>
            <person name="Jogler C."/>
        </authorList>
    </citation>
    <scope>NUCLEOTIDE SEQUENCE [LARGE SCALE GENOMIC DNA]</scope>
    <source>
        <strain evidence="9 10">Mal52</strain>
    </source>
</reference>